<dbReference type="InterPro" id="IPR003593">
    <property type="entry name" value="AAA+_ATPase"/>
</dbReference>
<dbReference type="Gene3D" id="1.10.8.60">
    <property type="match status" value="1"/>
</dbReference>
<proteinExistence type="inferred from homology"/>
<dbReference type="RefSeq" id="WP_183216153.1">
    <property type="nucleotide sequence ID" value="NZ_CAJFZW010000009.1"/>
</dbReference>
<dbReference type="AlphaFoldDB" id="A0A7W9F878"/>
<comment type="caution">
    <text evidence="5">The sequence shown here is derived from an EMBL/GenBank/DDBJ whole genome shotgun (WGS) entry which is preliminary data.</text>
</comment>
<dbReference type="Pfam" id="PF17862">
    <property type="entry name" value="AAA_lid_3"/>
    <property type="match status" value="1"/>
</dbReference>
<dbReference type="EMBL" id="JACHOQ010000003">
    <property type="protein sequence ID" value="MBB5739812.1"/>
    <property type="molecule type" value="Genomic_DNA"/>
</dbReference>
<evidence type="ECO:0000313" key="5">
    <source>
        <dbReference type="EMBL" id="MBB5739812.1"/>
    </source>
</evidence>
<evidence type="ECO:0000313" key="6">
    <source>
        <dbReference type="Proteomes" id="UP000527324"/>
    </source>
</evidence>
<evidence type="ECO:0000256" key="1">
    <source>
        <dbReference type="ARBA" id="ARBA00022741"/>
    </source>
</evidence>
<gene>
    <name evidence="5" type="ORF">GGQ93_001526</name>
</gene>
<dbReference type="Gene3D" id="3.40.50.300">
    <property type="entry name" value="P-loop containing nucleotide triphosphate hydrolases"/>
    <property type="match status" value="1"/>
</dbReference>
<dbReference type="Proteomes" id="UP000527324">
    <property type="component" value="Unassembled WGS sequence"/>
</dbReference>
<dbReference type="PANTHER" id="PTHR23077:SF171">
    <property type="entry name" value="NUCLEAR VALOSIN-CONTAINING PROTEIN-LIKE"/>
    <property type="match status" value="1"/>
</dbReference>
<dbReference type="FunFam" id="3.40.50.300:FF:000012">
    <property type="entry name" value="Transitional endoplasmic reticulum ATPase"/>
    <property type="match status" value="1"/>
</dbReference>
<organism evidence="5 6">
    <name type="scientific">Brevundimonas aurantiaca</name>
    <dbReference type="NCBI Taxonomy" id="74316"/>
    <lineage>
        <taxon>Bacteria</taxon>
        <taxon>Pseudomonadati</taxon>
        <taxon>Pseudomonadota</taxon>
        <taxon>Alphaproteobacteria</taxon>
        <taxon>Caulobacterales</taxon>
        <taxon>Caulobacteraceae</taxon>
        <taxon>Brevundimonas</taxon>
    </lineage>
</organism>
<name>A0A7W9F878_9CAUL</name>
<sequence>MVFEYPEVLDGDLMKVVRVDDDGSVFVRYQDDSCATVTGLTTLPKRGDILLMGNGFWRVAPPEAWKENSEVGIVRRVLDDGGLVVETAGFLRTVRATEGINCIKGHAIEFNTVEGVLRILSETPITRLREELEAIDEPTPAKVVPRAGTPKLGFADFGGFGDVVAEARELVESQFRYRKYADQIGVRPLRGVLFTGPSGVGKTHLARIIARETDAEFHLVDGPSLVSKWVGSSERALREVFARAEAAASGRAIIFFDEIDSIAERRTDHSSETSSRMVGQLLTLMDGFRRDSAVIVLAATNRPEALDPAILRAGRFDRHVAFRVPTEYDRREILKVGARPLQTDTDLPFEDIAALTVGWSAADLGLIWTEAGMVAARDERSRISAEDMVVGYERAARRVVIAVPETV</sequence>
<evidence type="ECO:0000256" key="2">
    <source>
        <dbReference type="ARBA" id="ARBA00022840"/>
    </source>
</evidence>
<dbReference type="InterPro" id="IPR050168">
    <property type="entry name" value="AAA_ATPase_domain"/>
</dbReference>
<keyword evidence="6" id="KW-1185">Reference proteome</keyword>
<evidence type="ECO:0000259" key="4">
    <source>
        <dbReference type="SMART" id="SM00382"/>
    </source>
</evidence>
<dbReference type="SUPFAM" id="SSF52540">
    <property type="entry name" value="P-loop containing nucleoside triphosphate hydrolases"/>
    <property type="match status" value="1"/>
</dbReference>
<comment type="similarity">
    <text evidence="3">Belongs to the AAA ATPase family.</text>
</comment>
<keyword evidence="1 3" id="KW-0547">Nucleotide-binding</keyword>
<dbReference type="InterPro" id="IPR027417">
    <property type="entry name" value="P-loop_NTPase"/>
</dbReference>
<protein>
    <submittedName>
        <fullName evidence="5">Transitional endoplasmic reticulum ATPase</fullName>
    </submittedName>
</protein>
<dbReference type="InterPro" id="IPR003959">
    <property type="entry name" value="ATPase_AAA_core"/>
</dbReference>
<dbReference type="GO" id="GO:0016887">
    <property type="term" value="F:ATP hydrolysis activity"/>
    <property type="evidence" value="ECO:0007669"/>
    <property type="project" value="InterPro"/>
</dbReference>
<dbReference type="GO" id="GO:0005524">
    <property type="term" value="F:ATP binding"/>
    <property type="evidence" value="ECO:0007669"/>
    <property type="project" value="UniProtKB-KW"/>
</dbReference>
<reference evidence="5 6" key="1">
    <citation type="submission" date="2020-08" db="EMBL/GenBank/DDBJ databases">
        <title>Genomic Encyclopedia of Type Strains, Phase IV (KMG-IV): sequencing the most valuable type-strain genomes for metagenomic binning, comparative biology and taxonomic classification.</title>
        <authorList>
            <person name="Goeker M."/>
        </authorList>
    </citation>
    <scope>NUCLEOTIDE SEQUENCE [LARGE SCALE GENOMIC DNA]</scope>
    <source>
        <strain evidence="5 6">DSM 4731</strain>
    </source>
</reference>
<keyword evidence="2 3" id="KW-0067">ATP-binding</keyword>
<feature type="domain" description="AAA+ ATPase" evidence="4">
    <location>
        <begin position="188"/>
        <end position="326"/>
    </location>
</feature>
<evidence type="ECO:0000256" key="3">
    <source>
        <dbReference type="RuleBase" id="RU003651"/>
    </source>
</evidence>
<dbReference type="InterPro" id="IPR003960">
    <property type="entry name" value="ATPase_AAA_CS"/>
</dbReference>
<dbReference type="Pfam" id="PF00004">
    <property type="entry name" value="AAA"/>
    <property type="match status" value="1"/>
</dbReference>
<dbReference type="PANTHER" id="PTHR23077">
    <property type="entry name" value="AAA-FAMILY ATPASE"/>
    <property type="match status" value="1"/>
</dbReference>
<dbReference type="SMART" id="SM00382">
    <property type="entry name" value="AAA"/>
    <property type="match status" value="1"/>
</dbReference>
<dbReference type="InterPro" id="IPR041569">
    <property type="entry name" value="AAA_lid_3"/>
</dbReference>
<dbReference type="PROSITE" id="PS00674">
    <property type="entry name" value="AAA"/>
    <property type="match status" value="1"/>
</dbReference>
<accession>A0A7W9F878</accession>